<feature type="compositionally biased region" description="Polar residues" evidence="1">
    <location>
        <begin position="1"/>
        <end position="12"/>
    </location>
</feature>
<keyword evidence="3" id="KW-1185">Reference proteome</keyword>
<protein>
    <submittedName>
        <fullName evidence="2">Uncharacterized protein</fullName>
    </submittedName>
</protein>
<proteinExistence type="predicted"/>
<organism evidence="2 3">
    <name type="scientific">Pristionchus pacificus</name>
    <name type="common">Parasitic nematode worm</name>
    <dbReference type="NCBI Taxonomy" id="54126"/>
    <lineage>
        <taxon>Eukaryota</taxon>
        <taxon>Metazoa</taxon>
        <taxon>Ecdysozoa</taxon>
        <taxon>Nematoda</taxon>
        <taxon>Chromadorea</taxon>
        <taxon>Rhabditida</taxon>
        <taxon>Rhabditina</taxon>
        <taxon>Diplogasteromorpha</taxon>
        <taxon>Diplogasteroidea</taxon>
        <taxon>Neodiplogasteridae</taxon>
        <taxon>Pristionchus</taxon>
    </lineage>
</organism>
<reference evidence="2" key="2">
    <citation type="submission" date="2022-06" db="UniProtKB">
        <authorList>
            <consortium name="EnsemblMetazoa"/>
        </authorList>
    </citation>
    <scope>IDENTIFICATION</scope>
    <source>
        <strain evidence="2">PS312</strain>
    </source>
</reference>
<sequence length="136" mass="14782">MDTSSLATSARKSGQGDTGSPADRRIADSAAAPAGSPAAGTAAAAAAKELLKALWIRGLRQVGSPKYAPRKFTLYRFQLIYKTYGSGFSTEKEHYKRKMMGYRNLGHNKKVGWQDGDLQDCHTIPIERKMPVPPSP</sequence>
<feature type="compositionally biased region" description="Low complexity" evidence="1">
    <location>
        <begin position="28"/>
        <end position="39"/>
    </location>
</feature>
<accession>A0A8R1Z078</accession>
<evidence type="ECO:0000313" key="2">
    <source>
        <dbReference type="EnsemblMetazoa" id="PPA43821.1"/>
    </source>
</evidence>
<feature type="region of interest" description="Disordered" evidence="1">
    <location>
        <begin position="1"/>
        <end position="39"/>
    </location>
</feature>
<evidence type="ECO:0000313" key="3">
    <source>
        <dbReference type="Proteomes" id="UP000005239"/>
    </source>
</evidence>
<accession>A0A2A6B6S4</accession>
<gene>
    <name evidence="2" type="primary">WBGene00282190</name>
</gene>
<dbReference type="AlphaFoldDB" id="A0A2A6B6S4"/>
<name>A0A2A6B6S4_PRIPA</name>
<dbReference type="EnsemblMetazoa" id="PPA43821.1">
    <property type="protein sequence ID" value="PPA43821.1"/>
    <property type="gene ID" value="WBGene00282190"/>
</dbReference>
<reference evidence="3" key="1">
    <citation type="journal article" date="2008" name="Nat. Genet.">
        <title>The Pristionchus pacificus genome provides a unique perspective on nematode lifestyle and parasitism.</title>
        <authorList>
            <person name="Dieterich C."/>
            <person name="Clifton S.W."/>
            <person name="Schuster L.N."/>
            <person name="Chinwalla A."/>
            <person name="Delehaunty K."/>
            <person name="Dinkelacker I."/>
            <person name="Fulton L."/>
            <person name="Fulton R."/>
            <person name="Godfrey J."/>
            <person name="Minx P."/>
            <person name="Mitreva M."/>
            <person name="Roeseler W."/>
            <person name="Tian H."/>
            <person name="Witte H."/>
            <person name="Yang S.P."/>
            <person name="Wilson R.K."/>
            <person name="Sommer R.J."/>
        </authorList>
    </citation>
    <scope>NUCLEOTIDE SEQUENCE [LARGE SCALE GENOMIC DNA]</scope>
    <source>
        <strain evidence="3">PS312</strain>
    </source>
</reference>
<dbReference type="Proteomes" id="UP000005239">
    <property type="component" value="Unassembled WGS sequence"/>
</dbReference>
<evidence type="ECO:0000256" key="1">
    <source>
        <dbReference type="SAM" id="MobiDB-lite"/>
    </source>
</evidence>